<evidence type="ECO:0000313" key="4">
    <source>
        <dbReference type="Proteomes" id="UP000434957"/>
    </source>
</evidence>
<comment type="caution">
    <text evidence="1">The sequence shown here is derived from an EMBL/GenBank/DDBJ whole genome shotgun (WGS) entry which is preliminary data.</text>
</comment>
<accession>A0A6A3M8A1</accession>
<dbReference type="Proteomes" id="UP000434957">
    <property type="component" value="Unassembled WGS sequence"/>
</dbReference>
<dbReference type="AlphaFoldDB" id="A0A6A3M8A1"/>
<evidence type="ECO:0000313" key="1">
    <source>
        <dbReference type="EMBL" id="KAE9024624.1"/>
    </source>
</evidence>
<organism evidence="1 3">
    <name type="scientific">Phytophthora rubi</name>
    <dbReference type="NCBI Taxonomy" id="129364"/>
    <lineage>
        <taxon>Eukaryota</taxon>
        <taxon>Sar</taxon>
        <taxon>Stramenopiles</taxon>
        <taxon>Oomycota</taxon>
        <taxon>Peronosporomycetes</taxon>
        <taxon>Peronosporales</taxon>
        <taxon>Peronosporaceae</taxon>
        <taxon>Phytophthora</taxon>
    </lineage>
</organism>
<dbReference type="Proteomes" id="UP000429607">
    <property type="component" value="Unassembled WGS sequence"/>
</dbReference>
<gene>
    <name evidence="1" type="ORF">PR001_g12629</name>
    <name evidence="2" type="ORF">PR003_g12892</name>
</gene>
<evidence type="ECO:0000313" key="3">
    <source>
        <dbReference type="Proteomes" id="UP000429607"/>
    </source>
</evidence>
<sequence>MVHLQQSSTAACDRRLSCSAAVLAALRMGMLALSSAKCKCRAPRTTNFDRRLDSKQR</sequence>
<keyword evidence="4" id="KW-1185">Reference proteome</keyword>
<proteinExistence type="predicted"/>
<protein>
    <submittedName>
        <fullName evidence="1">Uncharacterized protein</fullName>
    </submittedName>
</protein>
<reference evidence="1 3" key="1">
    <citation type="submission" date="2018-09" db="EMBL/GenBank/DDBJ databases">
        <title>Genomic investigation of the strawberry pathogen Phytophthora fragariae indicates pathogenicity is determined by transcriptional variation in three key races.</title>
        <authorList>
            <person name="Adams T.M."/>
            <person name="Armitage A.D."/>
            <person name="Sobczyk M.K."/>
            <person name="Bates H.J."/>
            <person name="Dunwell J.M."/>
            <person name="Nellist C.F."/>
            <person name="Harrison R.J."/>
        </authorList>
    </citation>
    <scope>NUCLEOTIDE SEQUENCE [LARGE SCALE GENOMIC DNA]</scope>
    <source>
        <strain evidence="1 3">SCRP249</strain>
        <strain evidence="2 4">SCRP333</strain>
    </source>
</reference>
<dbReference type="EMBL" id="QXFV01000828">
    <property type="protein sequence ID" value="KAE9024624.1"/>
    <property type="molecule type" value="Genomic_DNA"/>
</dbReference>
<dbReference type="EMBL" id="QXFT01000793">
    <property type="protein sequence ID" value="KAE9335679.1"/>
    <property type="molecule type" value="Genomic_DNA"/>
</dbReference>
<name>A0A6A3M8A1_9STRA</name>
<evidence type="ECO:0000313" key="2">
    <source>
        <dbReference type="EMBL" id="KAE9335679.1"/>
    </source>
</evidence>